<organism evidence="2">
    <name type="scientific">Alexandrium andersonii</name>
    <dbReference type="NCBI Taxonomy" id="327968"/>
    <lineage>
        <taxon>Eukaryota</taxon>
        <taxon>Sar</taxon>
        <taxon>Alveolata</taxon>
        <taxon>Dinophyceae</taxon>
        <taxon>Gonyaulacales</taxon>
        <taxon>Pyrocystaceae</taxon>
        <taxon>Alexandrium</taxon>
    </lineage>
</organism>
<dbReference type="AlphaFoldDB" id="A0A7S2J980"/>
<protein>
    <submittedName>
        <fullName evidence="2">Uncharacterized protein</fullName>
    </submittedName>
</protein>
<gene>
    <name evidence="2" type="ORF">AAND1436_LOCUS47900</name>
</gene>
<name>A0A7S2J980_9DINO</name>
<sequence length="255" mass="28715">MAALGFLVLSSCLAISAAMQVSSSRASSEEEGMLLKDFPRFSKMFKITEFNCSHHPWMCKEPFNCQILPDKAEFKRTQKTMATPDGHANVKTWCGVPQYQPNLARHCIQEKDLKLSAERVHTATIKKRFGPFTLEADASYCFLEGHCTNTAVTYNTTMDEAERMCDFRYGHEGWAVNFGYDDIVKVGMVLPVSMTPMNGFFTAKATAPFVKAACAMGNYHCDVIYCKDSYCKDPHYQKKYGHLSPKTPGHLIQQL</sequence>
<feature type="signal peptide" evidence="1">
    <location>
        <begin position="1"/>
        <end position="18"/>
    </location>
</feature>
<evidence type="ECO:0000313" key="2">
    <source>
        <dbReference type="EMBL" id="CAD9540495.1"/>
    </source>
</evidence>
<accession>A0A7S2J980</accession>
<reference evidence="2" key="1">
    <citation type="submission" date="2021-01" db="EMBL/GenBank/DDBJ databases">
        <authorList>
            <person name="Corre E."/>
            <person name="Pelletier E."/>
            <person name="Niang G."/>
            <person name="Scheremetjew M."/>
            <person name="Finn R."/>
            <person name="Kale V."/>
            <person name="Holt S."/>
            <person name="Cochrane G."/>
            <person name="Meng A."/>
            <person name="Brown T."/>
            <person name="Cohen L."/>
        </authorList>
    </citation>
    <scope>NUCLEOTIDE SEQUENCE</scope>
    <source>
        <strain evidence="2">CCMP2222</strain>
    </source>
</reference>
<keyword evidence="1" id="KW-0732">Signal</keyword>
<evidence type="ECO:0000256" key="1">
    <source>
        <dbReference type="SAM" id="SignalP"/>
    </source>
</evidence>
<feature type="chain" id="PRO_5031230853" evidence="1">
    <location>
        <begin position="19"/>
        <end position="255"/>
    </location>
</feature>
<proteinExistence type="predicted"/>
<dbReference type="EMBL" id="HBGQ01100228">
    <property type="protein sequence ID" value="CAD9540495.1"/>
    <property type="molecule type" value="Transcribed_RNA"/>
</dbReference>